<accession>A0ABV4IGA4</accession>
<proteinExistence type="predicted"/>
<dbReference type="NCBIfam" id="TIGR02681">
    <property type="entry name" value="phage_pRha"/>
    <property type="match status" value="1"/>
</dbReference>
<dbReference type="RefSeq" id="WP_370894037.1">
    <property type="nucleotide sequence ID" value="NZ_JBGJLR010000023.1"/>
</dbReference>
<sequence>MADKTLGSSASAVSAQPELSIHDGTVTTTSLQVAQFFGKRHRDVLRAIRTLTTEMPEDHARNFARMVHVVEIGSGASREEEAIRMTREGFMLLAMGFTGKEALRWKLAFIAAFNRMEAELQKPAYDPARIQLAHSLAAQAAAQVTQTVFEAIASGRDSDWRRVRYLLSFGYDRDGQPTIPQAQVVGDDQMVTSLNALVQHITKHDVIPSDAQLAALVTACAQQLSERAQVRELRAAPQPSAAPATTPAAVAAPISPRIGHDGKPLPPDTFRAVFV</sequence>
<dbReference type="EMBL" id="JBGJLR010000023">
    <property type="protein sequence ID" value="MEZ2740871.1"/>
    <property type="molecule type" value="Genomic_DNA"/>
</dbReference>
<dbReference type="InterPro" id="IPR014054">
    <property type="entry name" value="Phage_regulatory_Rha"/>
</dbReference>
<dbReference type="Proteomes" id="UP001567350">
    <property type="component" value="Unassembled WGS sequence"/>
</dbReference>
<protein>
    <submittedName>
        <fullName evidence="1">Rha family transcriptional regulator</fullName>
    </submittedName>
</protein>
<evidence type="ECO:0000313" key="2">
    <source>
        <dbReference type="Proteomes" id="UP001567350"/>
    </source>
</evidence>
<gene>
    <name evidence="1" type="ORF">ACBP88_15705</name>
</gene>
<organism evidence="1 2">
    <name type="scientific">Comamonas jiangduensis</name>
    <dbReference type="NCBI Taxonomy" id="1194168"/>
    <lineage>
        <taxon>Bacteria</taxon>
        <taxon>Pseudomonadati</taxon>
        <taxon>Pseudomonadota</taxon>
        <taxon>Betaproteobacteria</taxon>
        <taxon>Burkholderiales</taxon>
        <taxon>Comamonadaceae</taxon>
        <taxon>Comamonas</taxon>
    </lineage>
</organism>
<dbReference type="Pfam" id="PF09669">
    <property type="entry name" value="Phage_pRha"/>
    <property type="match status" value="1"/>
</dbReference>
<reference evidence="1 2" key="1">
    <citation type="submission" date="2024-08" db="EMBL/GenBank/DDBJ databases">
        <authorList>
            <person name="Feng Z."/>
            <person name="Ronholm J."/>
        </authorList>
    </citation>
    <scope>NUCLEOTIDE SEQUENCE [LARGE SCALE GENOMIC DNA]</scope>
    <source>
        <strain evidence="1 2">4-AB0-8</strain>
    </source>
</reference>
<keyword evidence="2" id="KW-1185">Reference proteome</keyword>
<name>A0ABV4IGA4_9BURK</name>
<evidence type="ECO:0000313" key="1">
    <source>
        <dbReference type="EMBL" id="MEZ2740871.1"/>
    </source>
</evidence>
<comment type="caution">
    <text evidence="1">The sequence shown here is derived from an EMBL/GenBank/DDBJ whole genome shotgun (WGS) entry which is preliminary data.</text>
</comment>